<evidence type="ECO:0000313" key="2">
    <source>
        <dbReference type="EMBL" id="QEC54977.1"/>
    </source>
</evidence>
<dbReference type="KEGG" id="fgg:FSB75_03350"/>
<keyword evidence="3" id="KW-1185">Reference proteome</keyword>
<accession>A0A5B8UE82</accession>
<dbReference type="OrthoDB" id="9807687at2"/>
<feature type="domain" description="GSCFA" evidence="1">
    <location>
        <begin position="21"/>
        <end position="262"/>
    </location>
</feature>
<dbReference type="AlphaFoldDB" id="A0A5B8UE82"/>
<sequence length="331" mass="38649">MKFRFEFTIKKLPEPITHRHKLLLIGSCFTENIGEKLDNFKFTTLQNPNGILFNPVSVAEALTAYIEAKQTEEKDLFFYNEAWHSWKHHSRFSGLTADEALQEINNSTAVAHKFLKEADYLFVTLGSAWIYTLTEKATNAKVGAIAANNHKAPADWFQRKLLTTEDVLRVLDNLIHRLFLFNAKLKIIFTISPVRHLRDGVVENNRSKAVLISAVHHLVNKFDRLYYFPAYELVIDDLRDYRFYAEDLVHPNYFATQYVWEKLVDACMDGKTKELMEDIHAVTLAFKHKAFNPHSAQHKKFLQTNYEKVVRLQQEQPYLNFAKELNYFEGK</sequence>
<dbReference type="InterPro" id="IPR014982">
    <property type="entry name" value="GSCFA"/>
</dbReference>
<proteinExistence type="predicted"/>
<dbReference type="SUPFAM" id="SSF52266">
    <property type="entry name" value="SGNH hydrolase"/>
    <property type="match status" value="1"/>
</dbReference>
<evidence type="ECO:0000313" key="3">
    <source>
        <dbReference type="Proteomes" id="UP000321204"/>
    </source>
</evidence>
<dbReference type="Proteomes" id="UP000321204">
    <property type="component" value="Chromosome"/>
</dbReference>
<dbReference type="EMBL" id="CP042433">
    <property type="protein sequence ID" value="QEC54977.1"/>
    <property type="molecule type" value="Genomic_DNA"/>
</dbReference>
<gene>
    <name evidence="2" type="ORF">FSB75_03350</name>
</gene>
<organism evidence="2 3">
    <name type="scientific">Flavisolibacter ginsenosidimutans</name>
    <dbReference type="NCBI Taxonomy" id="661481"/>
    <lineage>
        <taxon>Bacteria</taxon>
        <taxon>Pseudomonadati</taxon>
        <taxon>Bacteroidota</taxon>
        <taxon>Chitinophagia</taxon>
        <taxon>Chitinophagales</taxon>
        <taxon>Chitinophagaceae</taxon>
        <taxon>Flavisolibacter</taxon>
    </lineage>
</organism>
<name>A0A5B8UE82_9BACT</name>
<dbReference type="Pfam" id="PF08885">
    <property type="entry name" value="GSCFA"/>
    <property type="match status" value="1"/>
</dbReference>
<reference evidence="2 3" key="1">
    <citation type="journal article" date="2015" name="Int. J. Syst. Evol. Microbiol.">
        <title>Flavisolibacter ginsenosidimutans sp. nov., with ginsenoside-converting activity isolated from soil used for cultivating ginseng.</title>
        <authorList>
            <person name="Zhao Y."/>
            <person name="Liu Q."/>
            <person name="Kang M.S."/>
            <person name="Jin F."/>
            <person name="Yu H."/>
            <person name="Im W.T."/>
        </authorList>
    </citation>
    <scope>NUCLEOTIDE SEQUENCE [LARGE SCALE GENOMIC DNA]</scope>
    <source>
        <strain evidence="2 3">Gsoil 636</strain>
    </source>
</reference>
<evidence type="ECO:0000259" key="1">
    <source>
        <dbReference type="Pfam" id="PF08885"/>
    </source>
</evidence>
<dbReference type="RefSeq" id="WP_146782745.1">
    <property type="nucleotide sequence ID" value="NZ_BAABIO010000006.1"/>
</dbReference>
<protein>
    <submittedName>
        <fullName evidence="2">GSCFA domain-containing protein</fullName>
    </submittedName>
</protein>